<keyword evidence="1" id="KW-1133">Transmembrane helix</keyword>
<keyword evidence="1" id="KW-0472">Membrane</keyword>
<keyword evidence="1" id="KW-0812">Transmembrane</keyword>
<organism evidence="2 3">
    <name type="scientific">Torulaspora globosa</name>
    <dbReference type="NCBI Taxonomy" id="48254"/>
    <lineage>
        <taxon>Eukaryota</taxon>
        <taxon>Fungi</taxon>
        <taxon>Dikarya</taxon>
        <taxon>Ascomycota</taxon>
        <taxon>Saccharomycotina</taxon>
        <taxon>Saccharomycetes</taxon>
        <taxon>Saccharomycetales</taxon>
        <taxon>Saccharomycetaceae</taxon>
        <taxon>Torulaspora</taxon>
    </lineage>
</organism>
<feature type="transmembrane region" description="Helical" evidence="1">
    <location>
        <begin position="40"/>
        <end position="66"/>
    </location>
</feature>
<accession>A0A7H9HZW2</accession>
<keyword evidence="3" id="KW-1185">Reference proteome</keyword>
<proteinExistence type="predicted"/>
<evidence type="ECO:0000313" key="2">
    <source>
        <dbReference type="EMBL" id="QLQ82135.1"/>
    </source>
</evidence>
<reference evidence="2 3" key="1">
    <citation type="submission" date="2020-06" db="EMBL/GenBank/DDBJ databases">
        <title>The yeast mating-type switching endonuclease HO is a domesticated member of an unorthodox homing genetic element family.</title>
        <authorList>
            <person name="Coughlan A.Y."/>
            <person name="Lombardi L."/>
            <person name="Braun-Galleani S."/>
            <person name="Martos A.R."/>
            <person name="Galeote V."/>
            <person name="Bigey F."/>
            <person name="Dequin S."/>
            <person name="Byrne K.P."/>
            <person name="Wolfe K.H."/>
        </authorList>
    </citation>
    <scope>NUCLEOTIDE SEQUENCE [LARGE SCALE GENOMIC DNA]</scope>
    <source>
        <strain evidence="2 3">CBS2947</strain>
    </source>
</reference>
<dbReference type="AlphaFoldDB" id="A0A7H9HZW2"/>
<dbReference type="Proteomes" id="UP000510647">
    <property type="component" value="Chromosome 7"/>
</dbReference>
<evidence type="ECO:0000256" key="1">
    <source>
        <dbReference type="SAM" id="Phobius"/>
    </source>
</evidence>
<sequence>MMSEDLCNERHGYDTGIFDSMIRSLRGSGGSHPTESLDNFFTVVIIWFLFGVVAVLVIGMVLLVVLDKISGGEYDREDCLYDEEKQVPPLDAATVMT</sequence>
<gene>
    <name evidence="2" type="ORF">HG537_0G03900</name>
</gene>
<protein>
    <submittedName>
        <fullName evidence="2">Uncharacterized protein</fullName>
    </submittedName>
</protein>
<dbReference type="EMBL" id="CP059273">
    <property type="protein sequence ID" value="QLQ82135.1"/>
    <property type="molecule type" value="Genomic_DNA"/>
</dbReference>
<name>A0A7H9HZW2_9SACH</name>
<evidence type="ECO:0000313" key="3">
    <source>
        <dbReference type="Proteomes" id="UP000510647"/>
    </source>
</evidence>